<dbReference type="CDD" id="cd01949">
    <property type="entry name" value="GGDEF"/>
    <property type="match status" value="1"/>
</dbReference>
<evidence type="ECO:0000259" key="3">
    <source>
        <dbReference type="PROSITE" id="PS50887"/>
    </source>
</evidence>
<dbReference type="InterPro" id="IPR029787">
    <property type="entry name" value="Nucleotide_cyclase"/>
</dbReference>
<dbReference type="PANTHER" id="PTHR45138:SF24">
    <property type="entry name" value="DIGUANYLATE CYCLASE DGCC-RELATED"/>
    <property type="match status" value="1"/>
</dbReference>
<dbReference type="GO" id="GO:0005886">
    <property type="term" value="C:plasma membrane"/>
    <property type="evidence" value="ECO:0007669"/>
    <property type="project" value="TreeGrafter"/>
</dbReference>
<dbReference type="OrthoDB" id="9812260at2"/>
<comment type="caution">
    <text evidence="4">The sequence shown here is derived from an EMBL/GenBank/DDBJ whole genome shotgun (WGS) entry which is preliminary data.</text>
</comment>
<feature type="transmembrane region" description="Helical" evidence="2">
    <location>
        <begin position="65"/>
        <end position="87"/>
    </location>
</feature>
<evidence type="ECO:0000256" key="1">
    <source>
        <dbReference type="ARBA" id="ARBA00012528"/>
    </source>
</evidence>
<reference evidence="4 5" key="1">
    <citation type="submission" date="2019-07" db="EMBL/GenBank/DDBJ databases">
        <title>Whole genome shotgun sequence of Gluconobacter wancherniae NBRC 103581.</title>
        <authorList>
            <person name="Hosoyama A."/>
            <person name="Uohara A."/>
            <person name="Ohji S."/>
            <person name="Ichikawa N."/>
        </authorList>
    </citation>
    <scope>NUCLEOTIDE SEQUENCE [LARGE SCALE GENOMIC DNA]</scope>
    <source>
        <strain evidence="4 5">NBRC 103581</strain>
    </source>
</reference>
<keyword evidence="2" id="KW-1133">Transmembrane helix</keyword>
<feature type="domain" description="GGDEF" evidence="3">
    <location>
        <begin position="248"/>
        <end position="381"/>
    </location>
</feature>
<dbReference type="SUPFAM" id="SSF55073">
    <property type="entry name" value="Nucleotide cyclase"/>
    <property type="match status" value="1"/>
</dbReference>
<dbReference type="Proteomes" id="UP000321230">
    <property type="component" value="Unassembled WGS sequence"/>
</dbReference>
<dbReference type="GO" id="GO:0052621">
    <property type="term" value="F:diguanylate cyclase activity"/>
    <property type="evidence" value="ECO:0007669"/>
    <property type="project" value="UniProtKB-EC"/>
</dbReference>
<evidence type="ECO:0000313" key="4">
    <source>
        <dbReference type="EMBL" id="GEK94003.1"/>
    </source>
</evidence>
<feature type="transmembrane region" description="Helical" evidence="2">
    <location>
        <begin position="190"/>
        <end position="209"/>
    </location>
</feature>
<feature type="transmembrane region" description="Helical" evidence="2">
    <location>
        <begin position="37"/>
        <end position="59"/>
    </location>
</feature>
<protein>
    <recommendedName>
        <fullName evidence="1">diguanylate cyclase</fullName>
        <ecNumber evidence="1">2.7.7.65</ecNumber>
    </recommendedName>
</protein>
<dbReference type="InterPro" id="IPR050469">
    <property type="entry name" value="Diguanylate_Cyclase"/>
</dbReference>
<keyword evidence="2" id="KW-0812">Transmembrane</keyword>
<dbReference type="EC" id="2.7.7.65" evidence="1"/>
<dbReference type="NCBIfam" id="TIGR00254">
    <property type="entry name" value="GGDEF"/>
    <property type="match status" value="1"/>
</dbReference>
<keyword evidence="2" id="KW-0472">Membrane</keyword>
<dbReference type="InterPro" id="IPR043128">
    <property type="entry name" value="Rev_trsase/Diguanyl_cyclase"/>
</dbReference>
<dbReference type="AlphaFoldDB" id="A0A511B2X0"/>
<dbReference type="Pfam" id="PF00990">
    <property type="entry name" value="GGDEF"/>
    <property type="match status" value="1"/>
</dbReference>
<evidence type="ECO:0000256" key="2">
    <source>
        <dbReference type="SAM" id="Phobius"/>
    </source>
</evidence>
<dbReference type="PROSITE" id="PS50887">
    <property type="entry name" value="GGDEF"/>
    <property type="match status" value="1"/>
</dbReference>
<evidence type="ECO:0000313" key="5">
    <source>
        <dbReference type="Proteomes" id="UP000321230"/>
    </source>
</evidence>
<feature type="transmembrane region" description="Helical" evidence="2">
    <location>
        <begin position="6"/>
        <end position="25"/>
    </location>
</feature>
<feature type="transmembrane region" description="Helical" evidence="2">
    <location>
        <begin position="151"/>
        <end position="170"/>
    </location>
</feature>
<feature type="transmembrane region" description="Helical" evidence="2">
    <location>
        <begin position="117"/>
        <end position="139"/>
    </location>
</feature>
<gene>
    <name evidence="4" type="ORF">GWA01_17730</name>
</gene>
<dbReference type="EMBL" id="BJUZ01000002">
    <property type="protein sequence ID" value="GEK94003.1"/>
    <property type="molecule type" value="Genomic_DNA"/>
</dbReference>
<keyword evidence="5" id="KW-1185">Reference proteome</keyword>
<organism evidence="4 5">
    <name type="scientific">Gluconobacter wancherniae NBRC 103581</name>
    <dbReference type="NCBI Taxonomy" id="656744"/>
    <lineage>
        <taxon>Bacteria</taxon>
        <taxon>Pseudomonadati</taxon>
        <taxon>Pseudomonadota</taxon>
        <taxon>Alphaproteobacteria</taxon>
        <taxon>Acetobacterales</taxon>
        <taxon>Acetobacteraceae</taxon>
        <taxon>Gluconobacter</taxon>
    </lineage>
</organism>
<name>A0A511B2X0_9PROT</name>
<dbReference type="PANTHER" id="PTHR45138">
    <property type="entry name" value="REGULATORY COMPONENTS OF SENSORY TRANSDUCTION SYSTEM"/>
    <property type="match status" value="1"/>
</dbReference>
<dbReference type="InterPro" id="IPR000160">
    <property type="entry name" value="GGDEF_dom"/>
</dbReference>
<dbReference type="RefSeq" id="WP_146796518.1">
    <property type="nucleotide sequence ID" value="NZ_BARC01000008.1"/>
</dbReference>
<accession>A0A511B2X0</accession>
<dbReference type="GO" id="GO:1902201">
    <property type="term" value="P:negative regulation of bacterial-type flagellum-dependent cell motility"/>
    <property type="evidence" value="ECO:0007669"/>
    <property type="project" value="TreeGrafter"/>
</dbReference>
<proteinExistence type="predicted"/>
<sequence>MILDPPTLFGCSTIVFLLFGFYFVLAEESTDKRRQSFWYACPFLIGGVSSMFLTAAAIHKGGWRLIVANLLCMIAYAAAWQAIRVMVGWKPRMAAALIPCAPYLAISILAGETGLLHVISCAARVLLISGYTACAAWSLRKSSLTLSTSELHLYRILSTYVIIYFTMAVLTPFLPEPFGSLPRTLRAITAYNLISIIEIIMVALAMIAIPRERVAAKHRQLTLRDPLSNAGNRRAMDEWMQQNDESNSPGAVLVLDIDHFKAINDAYGHATGDQIIIMMSQICEHALPSEASFFRVGGEEFVAILFQSRIKDVQIIANRMREAFSRETVMVNDQPVKATLSVGGAVRLSRDTSWPELLSHADAALYTAKRSGRDNVFIAPHPVMPLRDTALKIAV</sequence>
<dbReference type="SMART" id="SM00267">
    <property type="entry name" value="GGDEF"/>
    <property type="match status" value="1"/>
</dbReference>
<dbReference type="GO" id="GO:0043709">
    <property type="term" value="P:cell adhesion involved in single-species biofilm formation"/>
    <property type="evidence" value="ECO:0007669"/>
    <property type="project" value="TreeGrafter"/>
</dbReference>
<dbReference type="Gene3D" id="3.30.70.270">
    <property type="match status" value="1"/>
</dbReference>